<sequence length="141" mass="16230">MEREILFRGQTRRKGERIINVRGDKCDSNWVYGGIFPQNNGGDFAIIYQQTPEIKKYTVYADTVGQYTGVTDKNGTKIFEGDIVRYGDTIHEVAFEQRNGTAYFGLVYSENETLPFGHYQDLRQIEVIGNIHDNPELLKKE</sequence>
<dbReference type="InterPro" id="IPR019096">
    <property type="entry name" value="YopX_protein"/>
</dbReference>
<accession>A0A8S5QX72</accession>
<dbReference type="EMBL" id="BK015753">
    <property type="protein sequence ID" value="DAE23401.1"/>
    <property type="molecule type" value="Genomic_DNA"/>
</dbReference>
<name>A0A8S5QX72_9CAUD</name>
<protein>
    <submittedName>
        <fullName evidence="2">YopX protein</fullName>
    </submittedName>
</protein>
<dbReference type="InterPro" id="IPR023385">
    <property type="entry name" value="YopX-like_C"/>
</dbReference>
<dbReference type="SUPFAM" id="SSF159006">
    <property type="entry name" value="YopX-like"/>
    <property type="match status" value="1"/>
</dbReference>
<organism evidence="2">
    <name type="scientific">Siphoviridae sp. ctcuE16</name>
    <dbReference type="NCBI Taxonomy" id="2826397"/>
    <lineage>
        <taxon>Viruses</taxon>
        <taxon>Duplodnaviria</taxon>
        <taxon>Heunggongvirae</taxon>
        <taxon>Uroviricota</taxon>
        <taxon>Caudoviricetes</taxon>
    </lineage>
</organism>
<dbReference type="Gene3D" id="2.30.30.290">
    <property type="entry name" value="YopX-like domains"/>
    <property type="match status" value="1"/>
</dbReference>
<feature type="domain" description="YopX protein" evidence="1">
    <location>
        <begin position="36"/>
        <end position="139"/>
    </location>
</feature>
<reference evidence="2" key="1">
    <citation type="journal article" date="2021" name="Proc. Natl. Acad. Sci. U.S.A.">
        <title>A Catalog of Tens of Thousands of Viruses from Human Metagenomes Reveals Hidden Associations with Chronic Diseases.</title>
        <authorList>
            <person name="Tisza M.J."/>
            <person name="Buck C.B."/>
        </authorList>
    </citation>
    <scope>NUCLEOTIDE SEQUENCE</scope>
    <source>
        <strain evidence="2">CtcuE16</strain>
    </source>
</reference>
<evidence type="ECO:0000313" key="2">
    <source>
        <dbReference type="EMBL" id="DAE23401.1"/>
    </source>
</evidence>
<dbReference type="Pfam" id="PF09643">
    <property type="entry name" value="YopX"/>
    <property type="match status" value="1"/>
</dbReference>
<evidence type="ECO:0000259" key="1">
    <source>
        <dbReference type="Pfam" id="PF09643"/>
    </source>
</evidence>
<proteinExistence type="predicted"/>